<accession>A0A0E2CZ45</accession>
<dbReference type="Proteomes" id="UP000001340">
    <property type="component" value="Unassembled WGS sequence"/>
</dbReference>
<gene>
    <name evidence="1" type="ORF">LEP1GSC105_0897</name>
</gene>
<reference evidence="1 2" key="1">
    <citation type="submission" date="2012-10" db="EMBL/GenBank/DDBJ databases">
        <authorList>
            <person name="Harkins D.M."/>
            <person name="Durkin A.S."/>
            <person name="Brinkac L.M."/>
            <person name="Haft D.H."/>
            <person name="Selengut J.D."/>
            <person name="Sanka R."/>
            <person name="DePew J."/>
            <person name="Purushe J."/>
            <person name="Chanthongthip A."/>
            <person name="Lattana O."/>
            <person name="Phetsouvanh R."/>
            <person name="Newton P.N."/>
            <person name="Vinetz J.M."/>
            <person name="Sutton G.G."/>
            <person name="Nierman W.C."/>
            <person name="Fouts D.E."/>
        </authorList>
    </citation>
    <scope>NUCLEOTIDE SEQUENCE [LARGE SCALE GENOMIC DNA]</scope>
    <source>
        <strain evidence="1 2">UI 12758</strain>
    </source>
</reference>
<dbReference type="EMBL" id="AHNR02000078">
    <property type="protein sequence ID" value="EKR52586.1"/>
    <property type="molecule type" value="Genomic_DNA"/>
</dbReference>
<proteinExistence type="predicted"/>
<organism evidence="1 2">
    <name type="scientific">Leptospira interrogans str. UI 12758</name>
    <dbReference type="NCBI Taxonomy" id="1049938"/>
    <lineage>
        <taxon>Bacteria</taxon>
        <taxon>Pseudomonadati</taxon>
        <taxon>Spirochaetota</taxon>
        <taxon>Spirochaetia</taxon>
        <taxon>Leptospirales</taxon>
        <taxon>Leptospiraceae</taxon>
        <taxon>Leptospira</taxon>
    </lineage>
</organism>
<protein>
    <submittedName>
        <fullName evidence="1">Uncharacterized protein</fullName>
    </submittedName>
</protein>
<name>A0A0E2CZ45_LEPIR</name>
<dbReference type="AlphaFoldDB" id="A0A0E2CZ45"/>
<sequence length="39" mass="4770">MKFVKKYIVFNRVKKIQFVTDDLYKERVPKPQRICAIIL</sequence>
<evidence type="ECO:0000313" key="2">
    <source>
        <dbReference type="Proteomes" id="UP000001340"/>
    </source>
</evidence>
<evidence type="ECO:0000313" key="1">
    <source>
        <dbReference type="EMBL" id="EKR52586.1"/>
    </source>
</evidence>
<comment type="caution">
    <text evidence="1">The sequence shown here is derived from an EMBL/GenBank/DDBJ whole genome shotgun (WGS) entry which is preliminary data.</text>
</comment>